<evidence type="ECO:0000256" key="2">
    <source>
        <dbReference type="ARBA" id="ARBA00022649"/>
    </source>
</evidence>
<evidence type="ECO:0000313" key="4">
    <source>
        <dbReference type="Proteomes" id="UP000469011"/>
    </source>
</evidence>
<dbReference type="InterPro" id="IPR007712">
    <property type="entry name" value="RelE/ParE_toxin"/>
</dbReference>
<dbReference type="Proteomes" id="UP000469011">
    <property type="component" value="Unassembled WGS sequence"/>
</dbReference>
<keyword evidence="4" id="KW-1185">Reference proteome</keyword>
<keyword evidence="2" id="KW-1277">Toxin-antitoxin system</keyword>
<gene>
    <name evidence="3" type="ORF">GTK09_22375</name>
</gene>
<organism evidence="3 4">
    <name type="scientific">Jiella pacifica</name>
    <dbReference type="NCBI Taxonomy" id="2696469"/>
    <lineage>
        <taxon>Bacteria</taxon>
        <taxon>Pseudomonadati</taxon>
        <taxon>Pseudomonadota</taxon>
        <taxon>Alphaproteobacteria</taxon>
        <taxon>Hyphomicrobiales</taxon>
        <taxon>Aurantimonadaceae</taxon>
        <taxon>Jiella</taxon>
    </lineage>
</organism>
<protein>
    <submittedName>
        <fullName evidence="3">Type II toxin-antitoxin system RelE/ParE family toxin</fullName>
    </submittedName>
</protein>
<dbReference type="InterPro" id="IPR051803">
    <property type="entry name" value="TA_system_RelE-like_toxin"/>
</dbReference>
<proteinExistence type="inferred from homology"/>
<accession>A0A6N9TE82</accession>
<evidence type="ECO:0000256" key="1">
    <source>
        <dbReference type="ARBA" id="ARBA00006226"/>
    </source>
</evidence>
<reference evidence="3 4" key="1">
    <citation type="submission" date="2020-01" db="EMBL/GenBank/DDBJ databases">
        <title>Jiella pacifica sp. nov.</title>
        <authorList>
            <person name="Xue Z."/>
            <person name="Zhu S."/>
            <person name="Chen J."/>
            <person name="Yang J."/>
        </authorList>
    </citation>
    <scope>NUCLEOTIDE SEQUENCE [LARGE SCALE GENOMIC DNA]</scope>
    <source>
        <strain evidence="3 4">40Bstr34</strain>
    </source>
</reference>
<sequence length="99" mass="11026">MKVRFSTPAFRELSEILDHLSAHSSMGARQVAARIRTMAGQLGRQPFSGVETEVPGIRRLTTVPYPYLLFYEVHATEIVIVAIRHGARDPGILPSKRTP</sequence>
<dbReference type="InterPro" id="IPR035093">
    <property type="entry name" value="RelE/ParE_toxin_dom_sf"/>
</dbReference>
<evidence type="ECO:0000313" key="3">
    <source>
        <dbReference type="EMBL" id="NDW07168.1"/>
    </source>
</evidence>
<dbReference type="Pfam" id="PF05016">
    <property type="entry name" value="ParE_toxin"/>
    <property type="match status" value="1"/>
</dbReference>
<name>A0A6N9TE82_9HYPH</name>
<dbReference type="PANTHER" id="PTHR33755">
    <property type="entry name" value="TOXIN PARE1-RELATED"/>
    <property type="match status" value="1"/>
</dbReference>
<comment type="similarity">
    <text evidence="1">Belongs to the RelE toxin family.</text>
</comment>
<dbReference type="EMBL" id="JAAAMG010000024">
    <property type="protein sequence ID" value="NDW07168.1"/>
    <property type="molecule type" value="Genomic_DNA"/>
</dbReference>
<dbReference type="AlphaFoldDB" id="A0A6N9TE82"/>
<comment type="caution">
    <text evidence="3">The sequence shown here is derived from an EMBL/GenBank/DDBJ whole genome shotgun (WGS) entry which is preliminary data.</text>
</comment>
<dbReference type="Gene3D" id="3.30.2310.20">
    <property type="entry name" value="RelE-like"/>
    <property type="match status" value="1"/>
</dbReference>
<dbReference type="RefSeq" id="WP_163465619.1">
    <property type="nucleotide sequence ID" value="NZ_JAAAMG010000024.1"/>
</dbReference>